<dbReference type="Pfam" id="PF13968">
    <property type="entry name" value="DUF4220"/>
    <property type="match status" value="1"/>
</dbReference>
<dbReference type="STRING" id="40148.A0A0D9ZGU2"/>
<feature type="domain" description="DUF4220" evidence="1">
    <location>
        <begin position="1"/>
        <end position="152"/>
    </location>
</feature>
<sequence>MFVIGVIKYGERTWALRCGNIETIRNSLKKEPRTKCHFYLEDRPRQRSFKVAEADEDEYLVRRAHALFHICKLAVVDDYSVDEVGDTRDGNTFRHLTNEEKYAVMGMELSFMYDILYTKAGVIHTRRGYCIRVISPLATAGALLIFQFSGKAGDIAAESTRVKLDAQLPVYHTMELASARSSVQWKMGSVSSHNYISSPHFQHYGNQ</sequence>
<keyword evidence="3" id="KW-1185">Reference proteome</keyword>
<dbReference type="EnsemblPlants" id="OGLUM04G01680.1">
    <property type="protein sequence ID" value="OGLUM04G01680.1"/>
    <property type="gene ID" value="OGLUM04G01680"/>
</dbReference>
<reference evidence="2" key="1">
    <citation type="submission" date="2015-04" db="UniProtKB">
        <authorList>
            <consortium name="EnsemblPlants"/>
        </authorList>
    </citation>
    <scope>IDENTIFICATION</scope>
</reference>
<evidence type="ECO:0000259" key="1">
    <source>
        <dbReference type="Pfam" id="PF13968"/>
    </source>
</evidence>
<dbReference type="AlphaFoldDB" id="A0A0D9ZGU2"/>
<reference evidence="2" key="2">
    <citation type="submission" date="2018-05" db="EMBL/GenBank/DDBJ databases">
        <title>OgluRS3 (Oryza glumaepatula Reference Sequence Version 3).</title>
        <authorList>
            <person name="Zhang J."/>
            <person name="Kudrna D."/>
            <person name="Lee S."/>
            <person name="Talag J."/>
            <person name="Welchert J."/>
            <person name="Wing R.A."/>
        </authorList>
    </citation>
    <scope>NUCLEOTIDE SEQUENCE [LARGE SCALE GENOMIC DNA]</scope>
</reference>
<dbReference type="Gramene" id="OGLUM04G01680.1">
    <property type="protein sequence ID" value="OGLUM04G01680.1"/>
    <property type="gene ID" value="OGLUM04G01680"/>
</dbReference>
<evidence type="ECO:0000313" key="3">
    <source>
        <dbReference type="Proteomes" id="UP000026961"/>
    </source>
</evidence>
<protein>
    <recommendedName>
        <fullName evidence="1">DUF4220 domain-containing protein</fullName>
    </recommendedName>
</protein>
<name>A0A0D9ZGU2_9ORYZ</name>
<dbReference type="eggNOG" id="ENOG502QQBP">
    <property type="taxonomic scope" value="Eukaryota"/>
</dbReference>
<dbReference type="Proteomes" id="UP000026961">
    <property type="component" value="Chromosome 4"/>
</dbReference>
<dbReference type="InterPro" id="IPR025315">
    <property type="entry name" value="DUF4220"/>
</dbReference>
<proteinExistence type="predicted"/>
<dbReference type="HOGENOM" id="CLU_1328181_0_0_1"/>
<organism evidence="2">
    <name type="scientific">Oryza glumipatula</name>
    <dbReference type="NCBI Taxonomy" id="40148"/>
    <lineage>
        <taxon>Eukaryota</taxon>
        <taxon>Viridiplantae</taxon>
        <taxon>Streptophyta</taxon>
        <taxon>Embryophyta</taxon>
        <taxon>Tracheophyta</taxon>
        <taxon>Spermatophyta</taxon>
        <taxon>Magnoliopsida</taxon>
        <taxon>Liliopsida</taxon>
        <taxon>Poales</taxon>
        <taxon>Poaceae</taxon>
        <taxon>BOP clade</taxon>
        <taxon>Oryzoideae</taxon>
        <taxon>Oryzeae</taxon>
        <taxon>Oryzinae</taxon>
        <taxon>Oryza</taxon>
    </lineage>
</organism>
<accession>A0A0D9ZGU2</accession>
<dbReference type="PANTHER" id="PTHR31325">
    <property type="entry name" value="OS01G0798800 PROTEIN-RELATED"/>
    <property type="match status" value="1"/>
</dbReference>
<evidence type="ECO:0000313" key="2">
    <source>
        <dbReference type="EnsemblPlants" id="OGLUM04G01680.1"/>
    </source>
</evidence>